<sequence>MVTVEEYLKKAYPEVKLPSGFVFKVKTLSAYDILEVMGDIPIMQDLLKNPTSKDNIKENISKNPEFIKNFVEILPKLVEKCIVEPKGIKWEQLDGRDKDFLMNYVLSQLNVNENVASFREGE</sequence>
<evidence type="ECO:0000313" key="1">
    <source>
        <dbReference type="EMBL" id="ACX72432.1"/>
    </source>
</evidence>
<dbReference type="Proteomes" id="UP000002063">
    <property type="component" value="Chromosome"/>
</dbReference>
<keyword evidence="2" id="KW-1185">Reference proteome</keyword>
<gene>
    <name evidence="1" type="ordered locus">Metvu_0573</name>
</gene>
<accession>C9RFT0</accession>
<dbReference type="RefSeq" id="WP_015732653.1">
    <property type="nucleotide sequence ID" value="NC_013407.1"/>
</dbReference>
<protein>
    <submittedName>
        <fullName evidence="1">Uncharacterized protein</fullName>
    </submittedName>
</protein>
<reference evidence="1" key="1">
    <citation type="submission" date="2009-10" db="EMBL/GenBank/DDBJ databases">
        <title>Complete sequence of chromosome of Methanocaldococcus vulcanius M7.</title>
        <authorList>
            <consortium name="US DOE Joint Genome Institute"/>
            <person name="Lucas S."/>
            <person name="Copeland A."/>
            <person name="Lapidus A."/>
            <person name="Glavina del Rio T."/>
            <person name="Dalin E."/>
            <person name="Tice H."/>
            <person name="Bruce D."/>
            <person name="Goodwin L."/>
            <person name="Pitluck S."/>
            <person name="Lcollab F.I."/>
            <person name="Brettin T."/>
            <person name="Detter J.C."/>
            <person name="Han C."/>
            <person name="Tapia R."/>
            <person name="Kuske C.R."/>
            <person name="Schmutz J."/>
            <person name="Larimer F."/>
            <person name="Land M."/>
            <person name="Hauser L."/>
            <person name="Kyrpides N."/>
            <person name="Ovchinikova G."/>
            <person name="Sieprawska-Lupa M."/>
            <person name="Whitman W.B."/>
            <person name="Woyke T."/>
        </authorList>
    </citation>
    <scope>NUCLEOTIDE SEQUENCE [LARGE SCALE GENOMIC DNA]</scope>
    <source>
        <strain evidence="1">M7</strain>
    </source>
</reference>
<evidence type="ECO:0000313" key="2">
    <source>
        <dbReference type="Proteomes" id="UP000002063"/>
    </source>
</evidence>
<organism evidence="1 2">
    <name type="scientific">Methanocaldococcus vulcanius (strain ATCC 700851 / DSM 12094 / M7)</name>
    <name type="common">Methanococcus vulcanius</name>
    <dbReference type="NCBI Taxonomy" id="579137"/>
    <lineage>
        <taxon>Archaea</taxon>
        <taxon>Methanobacteriati</taxon>
        <taxon>Methanobacteriota</taxon>
        <taxon>Methanomada group</taxon>
        <taxon>Methanococci</taxon>
        <taxon>Methanococcales</taxon>
        <taxon>Methanocaldococcaceae</taxon>
        <taxon>Methanocaldococcus</taxon>
    </lineage>
</organism>
<proteinExistence type="predicted"/>
<dbReference type="eggNOG" id="arCOG13195">
    <property type="taxonomic scope" value="Archaea"/>
</dbReference>
<dbReference type="EMBL" id="CP001787">
    <property type="protein sequence ID" value="ACX72432.1"/>
    <property type="molecule type" value="Genomic_DNA"/>
</dbReference>
<dbReference type="KEGG" id="mvu:Metvu_0573"/>
<dbReference type="GeneID" id="8512907"/>
<dbReference type="OrthoDB" id="62688at2157"/>
<dbReference type="HOGENOM" id="CLU_2021549_0_0_2"/>
<name>C9RFT0_METVM</name>
<dbReference type="STRING" id="579137.Metvu_0573"/>
<dbReference type="AlphaFoldDB" id="C9RFT0"/>